<dbReference type="EMBL" id="CACVKT020007396">
    <property type="protein sequence ID" value="CAC5407291.1"/>
    <property type="molecule type" value="Genomic_DNA"/>
</dbReference>
<dbReference type="OrthoDB" id="6112000at2759"/>
<evidence type="ECO:0000313" key="4">
    <source>
        <dbReference type="Proteomes" id="UP000507470"/>
    </source>
</evidence>
<keyword evidence="4" id="KW-1185">Reference proteome</keyword>
<proteinExistence type="predicted"/>
<protein>
    <recommendedName>
        <fullName evidence="2">DZIP3-like HEPN domain-containing protein</fullName>
    </recommendedName>
</protein>
<dbReference type="GO" id="GO:0043161">
    <property type="term" value="P:proteasome-mediated ubiquitin-dependent protein catabolic process"/>
    <property type="evidence" value="ECO:0007669"/>
    <property type="project" value="TreeGrafter"/>
</dbReference>
<dbReference type="Gene3D" id="2.120.10.30">
    <property type="entry name" value="TolB, C-terminal domain"/>
    <property type="match status" value="1"/>
</dbReference>
<dbReference type="PANTHER" id="PTHR24104:SF25">
    <property type="entry name" value="PROTEIN LIN-41"/>
    <property type="match status" value="1"/>
</dbReference>
<sequence>MCIPHLSSFFTDQKTCLSDLKSLNSYDSFDISLIYKLLRQFSLVPPPTNGSGNAPNKIDTKLSDDIERIRHFRNHLAHRCSLNITKEEFDNYFDQSRDIGKRMDLYFFQNTNYEYKIIGHKTCRMDTQMQTQYNNTLQELENLKRRRKVRVQIIFQNNADIERTIDILNSLKDEINENLSGIEFIVATKGSIILDTDIFLEILETDALLQSTLTIFLQKILERITISNTESIDMVLLPVEEYTQWKISKPIGEPVFLDFDILAGFFETDDKMEEQLRQLSDAFSKHSNESGTNNDITATLLPICLENKPTASAAFIQAQTPVKYNLPVYVTLRKQLNIKRSSNENHNITSCIKIGTALVMLVFTDCYNKRLIICNSDGAAIHHIPLSCRPYYITEVDNNTVAVSSTLDRTILIINISRSSVTNTINTSGYCYGISYDDNNLHVVIDISIIQVMDLTGKVIRTIPLPSGSIRDITVDRDRFVCRDFKSIYCCSLDGKLLWKFEKDKYQDLRRVTTDNERNVFVADSNYSVVVVSDDGEYYREILTKSDGLNRPGGIYFDKKENILLVCNLKDGKAFLFDVKKKLS</sequence>
<evidence type="ECO:0000256" key="1">
    <source>
        <dbReference type="SAM" id="Coils"/>
    </source>
</evidence>
<keyword evidence="1" id="KW-0175">Coiled coil</keyword>
<dbReference type="InterPro" id="IPR011044">
    <property type="entry name" value="Quino_amine_DH_bsu"/>
</dbReference>
<dbReference type="InterPro" id="IPR050952">
    <property type="entry name" value="TRIM-NHL_E3_ligases"/>
</dbReference>
<dbReference type="InterPro" id="IPR011042">
    <property type="entry name" value="6-blade_b-propeller_TolB-like"/>
</dbReference>
<accession>A0A6J8DIA7</accession>
<dbReference type="AlphaFoldDB" id="A0A6J8DIA7"/>
<reference evidence="3 4" key="1">
    <citation type="submission" date="2020-06" db="EMBL/GenBank/DDBJ databases">
        <authorList>
            <person name="Li R."/>
            <person name="Bekaert M."/>
        </authorList>
    </citation>
    <scope>NUCLEOTIDE SEQUENCE [LARGE SCALE GENOMIC DNA]</scope>
    <source>
        <strain evidence="4">wild</strain>
    </source>
</reference>
<dbReference type="GO" id="GO:0000209">
    <property type="term" value="P:protein polyubiquitination"/>
    <property type="evidence" value="ECO:0007669"/>
    <property type="project" value="TreeGrafter"/>
</dbReference>
<evidence type="ECO:0000259" key="2">
    <source>
        <dbReference type="Pfam" id="PF18738"/>
    </source>
</evidence>
<gene>
    <name evidence="3" type="ORF">MCOR_40784</name>
</gene>
<dbReference type="GO" id="GO:0008270">
    <property type="term" value="F:zinc ion binding"/>
    <property type="evidence" value="ECO:0007669"/>
    <property type="project" value="UniProtKB-KW"/>
</dbReference>
<dbReference type="PANTHER" id="PTHR24104">
    <property type="entry name" value="E3 UBIQUITIN-PROTEIN LIGASE NHLRC1-RELATED"/>
    <property type="match status" value="1"/>
</dbReference>
<evidence type="ECO:0000313" key="3">
    <source>
        <dbReference type="EMBL" id="CAC5407291.1"/>
    </source>
</evidence>
<organism evidence="3 4">
    <name type="scientific">Mytilus coruscus</name>
    <name type="common">Sea mussel</name>
    <dbReference type="NCBI Taxonomy" id="42192"/>
    <lineage>
        <taxon>Eukaryota</taxon>
        <taxon>Metazoa</taxon>
        <taxon>Spiralia</taxon>
        <taxon>Lophotrochozoa</taxon>
        <taxon>Mollusca</taxon>
        <taxon>Bivalvia</taxon>
        <taxon>Autobranchia</taxon>
        <taxon>Pteriomorphia</taxon>
        <taxon>Mytilida</taxon>
        <taxon>Mytiloidea</taxon>
        <taxon>Mytilidae</taxon>
        <taxon>Mytilinae</taxon>
        <taxon>Mytilus</taxon>
    </lineage>
</organism>
<dbReference type="Proteomes" id="UP000507470">
    <property type="component" value="Unassembled WGS sequence"/>
</dbReference>
<dbReference type="GO" id="GO:0061630">
    <property type="term" value="F:ubiquitin protein ligase activity"/>
    <property type="evidence" value="ECO:0007669"/>
    <property type="project" value="TreeGrafter"/>
</dbReference>
<name>A0A6J8DIA7_MYTCO</name>
<feature type="domain" description="DZIP3-like HEPN" evidence="2">
    <location>
        <begin position="21"/>
        <end position="131"/>
    </location>
</feature>
<dbReference type="InterPro" id="IPR041249">
    <property type="entry name" value="HEPN_DZIP3"/>
</dbReference>
<feature type="coiled-coil region" evidence="1">
    <location>
        <begin position="126"/>
        <end position="178"/>
    </location>
</feature>
<dbReference type="Pfam" id="PF18738">
    <property type="entry name" value="HEPN_DZIP3"/>
    <property type="match status" value="1"/>
</dbReference>
<dbReference type="SUPFAM" id="SSF50969">
    <property type="entry name" value="YVTN repeat-like/Quinoprotein amine dehydrogenase"/>
    <property type="match status" value="1"/>
</dbReference>